<gene>
    <name evidence="2" type="ORF">AGR3A_pa20002</name>
</gene>
<proteinExistence type="predicted"/>
<sequence length="239" mass="24816">MNTQILPICAALALITTSATAQDNPMENHTASYIAMPAVEGQTVAFAEFLAGAAPIVRETEPGTVLWFALQAGDTFAIFDIFGDEEARGAHFSGAVAAALNQNADALVDGGWDAGVVANINNSDVLSVKAPVDLHKATTATYIKLEAAPGKGPELTALLTAAGPIVADTEPKTLFWTALQIDENNFAIFDIFADSSGREAHFAGQVAGLLNAKASELVAGGWDDGVVANARNFDILATK</sequence>
<evidence type="ECO:0000313" key="2">
    <source>
        <dbReference type="EMBL" id="CUX64490.1"/>
    </source>
</evidence>
<protein>
    <recommendedName>
        <fullName evidence="4">Antibiotic biosynthesis monooxygenase</fullName>
    </recommendedName>
</protein>
<reference evidence="3" key="1">
    <citation type="submission" date="2016-01" db="EMBL/GenBank/DDBJ databases">
        <authorList>
            <person name="Regsiter A."/>
            <person name="william w."/>
        </authorList>
    </citation>
    <scope>NUCLEOTIDE SEQUENCE [LARGE SCALE GENOMIC DNA]</scope>
    <source>
        <strain evidence="3">CFBP 6623</strain>
    </source>
</reference>
<dbReference type="Gene3D" id="3.30.70.100">
    <property type="match status" value="2"/>
</dbReference>
<evidence type="ECO:0000256" key="1">
    <source>
        <dbReference type="SAM" id="SignalP"/>
    </source>
</evidence>
<feature type="chain" id="PRO_5013340523" description="Antibiotic biosynthesis monooxygenase" evidence="1">
    <location>
        <begin position="22"/>
        <end position="239"/>
    </location>
</feature>
<evidence type="ECO:0008006" key="4">
    <source>
        <dbReference type="Google" id="ProtNLM"/>
    </source>
</evidence>
<dbReference type="EMBL" id="FBWK01000066">
    <property type="protein sequence ID" value="CUX64490.1"/>
    <property type="molecule type" value="Genomic_DNA"/>
</dbReference>
<name>A0A1S7S8T6_9HYPH</name>
<organism evidence="2 3">
    <name type="scientific">Agrobacterium tomkonis CFBP 6623</name>
    <dbReference type="NCBI Taxonomy" id="1183432"/>
    <lineage>
        <taxon>Bacteria</taxon>
        <taxon>Pseudomonadati</taxon>
        <taxon>Pseudomonadota</taxon>
        <taxon>Alphaproteobacteria</taxon>
        <taxon>Hyphomicrobiales</taxon>
        <taxon>Rhizobiaceae</taxon>
        <taxon>Rhizobium/Agrobacterium group</taxon>
        <taxon>Agrobacterium</taxon>
        <taxon>Agrobacterium tumefaciens complex</taxon>
    </lineage>
</organism>
<evidence type="ECO:0000313" key="3">
    <source>
        <dbReference type="Proteomes" id="UP000191988"/>
    </source>
</evidence>
<dbReference type="STRING" id="1183432.AGR3A_pa20002"/>
<dbReference type="Proteomes" id="UP000191988">
    <property type="component" value="Unassembled WGS sequence"/>
</dbReference>
<keyword evidence="1" id="KW-0732">Signal</keyword>
<dbReference type="AlphaFoldDB" id="A0A1S7S8T6"/>
<accession>A0A1S7S8T6</accession>
<keyword evidence="3" id="KW-1185">Reference proteome</keyword>
<dbReference type="RefSeq" id="WP_080843293.1">
    <property type="nucleotide sequence ID" value="NZ_LT009725.1"/>
</dbReference>
<feature type="signal peptide" evidence="1">
    <location>
        <begin position="1"/>
        <end position="21"/>
    </location>
</feature>
<dbReference type="InterPro" id="IPR011008">
    <property type="entry name" value="Dimeric_a/b-barrel"/>
</dbReference>
<dbReference type="SUPFAM" id="SSF54909">
    <property type="entry name" value="Dimeric alpha+beta barrel"/>
    <property type="match status" value="2"/>
</dbReference>